<protein>
    <submittedName>
        <fullName evidence="3">Uncharacterized protein</fullName>
    </submittedName>
</protein>
<accession>A0A256LBC2</accession>
<dbReference type="EMBL" id="NGNV01000033">
    <property type="protein sequence ID" value="OYR87799.1"/>
    <property type="molecule type" value="Genomic_DNA"/>
</dbReference>
<organism evidence="3 4">
    <name type="scientific">Lactobacillus taiwanensis</name>
    <dbReference type="NCBI Taxonomy" id="508451"/>
    <lineage>
        <taxon>Bacteria</taxon>
        <taxon>Bacillati</taxon>
        <taxon>Bacillota</taxon>
        <taxon>Bacilli</taxon>
        <taxon>Lactobacillales</taxon>
        <taxon>Lactobacillaceae</taxon>
        <taxon>Lactobacillus</taxon>
    </lineage>
</organism>
<gene>
    <name evidence="2" type="ORF">CBF53_07335</name>
    <name evidence="3" type="ORF">CBF70_08730</name>
</gene>
<keyword evidence="5" id="KW-1185">Reference proteome</keyword>
<reference evidence="2 5" key="2">
    <citation type="submission" date="2017-05" db="EMBL/GenBank/DDBJ databases">
        <authorList>
            <person name="Lin X.B."/>
            <person name="Stothard P."/>
            <person name="Tasseva G."/>
            <person name="Walter J."/>
        </authorList>
    </citation>
    <scope>NUCLEOTIDE SEQUENCE [LARGE SCALE GENOMIC DNA]</scope>
    <source>
        <strain evidence="2 5">609u</strain>
    </source>
</reference>
<dbReference type="Proteomes" id="UP000216316">
    <property type="component" value="Unassembled WGS sequence"/>
</dbReference>
<sequence>MAKNKTKNKRIIFPNNQGGKIAALILGIIILIIVIWGSVIAFKKPSTKDALTDAANTKIETARVDVKTTNSKAKLYSNYVVGPNNTIHITMKSIPKSDTNSELWANNKYVYHRDGTKQWNYIKQNAIFSKVYSGYKKLYTAHDFSQFSDDAFKAMTIKANGFNGYLISYNGDNRDVIRGMQNTTTVAPTSNPQLTNVKSIKLRINVNRKKELTEMYYKVTYHSKKEGTLTLHLYDINQVNKLKVPSSVTKNAKKLDFKLK</sequence>
<dbReference type="AlphaFoldDB" id="A0A256LBC2"/>
<evidence type="ECO:0000313" key="3">
    <source>
        <dbReference type="EMBL" id="OYR90725.1"/>
    </source>
</evidence>
<evidence type="ECO:0000313" key="5">
    <source>
        <dbReference type="Proteomes" id="UP000216316"/>
    </source>
</evidence>
<reference evidence="4 5" key="3">
    <citation type="submission" date="2017-09" db="EMBL/GenBank/DDBJ databases">
        <title>Tripartite evolution among Lactobacillus johnsonii, Lactobacillus taiwanensis, Lactobacillus reuteri and their rodent host.</title>
        <authorList>
            <person name="Wang T."/>
            <person name="Knowles S."/>
            <person name="Cheng C."/>
        </authorList>
    </citation>
    <scope>NUCLEOTIDE SEQUENCE [LARGE SCALE GENOMIC DNA]</scope>
    <source>
        <strain evidence="3 4">609q</strain>
        <strain evidence="2 5">609u</strain>
    </source>
</reference>
<evidence type="ECO:0000313" key="4">
    <source>
        <dbReference type="Proteomes" id="UP000215828"/>
    </source>
</evidence>
<comment type="caution">
    <text evidence="3">The sequence shown here is derived from an EMBL/GenBank/DDBJ whole genome shotgun (WGS) entry which is preliminary data.</text>
</comment>
<keyword evidence="1" id="KW-0472">Membrane</keyword>
<dbReference type="Proteomes" id="UP000215828">
    <property type="component" value="Unassembled WGS sequence"/>
</dbReference>
<evidence type="ECO:0000313" key="2">
    <source>
        <dbReference type="EMBL" id="OYR87799.1"/>
    </source>
</evidence>
<evidence type="ECO:0000256" key="1">
    <source>
        <dbReference type="SAM" id="Phobius"/>
    </source>
</evidence>
<dbReference type="RefSeq" id="WP_057718120.1">
    <property type="nucleotide sequence ID" value="NZ_CAPUAI010000001.1"/>
</dbReference>
<proteinExistence type="predicted"/>
<dbReference type="EMBL" id="NGNX01000044">
    <property type="protein sequence ID" value="OYR90725.1"/>
    <property type="molecule type" value="Genomic_DNA"/>
</dbReference>
<feature type="transmembrane region" description="Helical" evidence="1">
    <location>
        <begin position="21"/>
        <end position="42"/>
    </location>
</feature>
<keyword evidence="1" id="KW-1133">Transmembrane helix</keyword>
<reference evidence="3 4" key="1">
    <citation type="submission" date="2017-04" db="EMBL/GenBank/DDBJ databases">
        <authorList>
            <person name="Afonso C.L."/>
            <person name="Miller P.J."/>
            <person name="Scott M.A."/>
            <person name="Spackman E."/>
            <person name="Goraichik I."/>
            <person name="Dimitrov K.M."/>
            <person name="Suarez D.L."/>
            <person name="Swayne D.E."/>
        </authorList>
    </citation>
    <scope>NUCLEOTIDE SEQUENCE [LARGE SCALE GENOMIC DNA]</scope>
    <source>
        <strain evidence="3 4">609q</strain>
    </source>
</reference>
<name>A0A256LBC2_9LACO</name>
<keyword evidence="1" id="KW-0812">Transmembrane</keyword>